<evidence type="ECO:0000313" key="3">
    <source>
        <dbReference type="Proteomes" id="UP000281028"/>
    </source>
</evidence>
<dbReference type="EMBL" id="RIAR02000001">
    <property type="protein sequence ID" value="NSL85680.1"/>
    <property type="molecule type" value="Genomic_DNA"/>
</dbReference>
<gene>
    <name evidence="2" type="ORF">ECE50_002485</name>
</gene>
<evidence type="ECO:0000256" key="1">
    <source>
        <dbReference type="SAM" id="MobiDB-lite"/>
    </source>
</evidence>
<dbReference type="PANTHER" id="PTHR43617">
    <property type="entry name" value="L-AMINO ACID N-ACETYLTRANSFERASE"/>
    <property type="match status" value="1"/>
</dbReference>
<name>A0A433WQF0_9BACT</name>
<dbReference type="AlphaFoldDB" id="A0A433WQF0"/>
<dbReference type="SUPFAM" id="SSF55729">
    <property type="entry name" value="Acyl-CoA N-acyltransferases (Nat)"/>
    <property type="match status" value="1"/>
</dbReference>
<sequence length="676" mass="79468">MQGVSYQLQNNGQTFPSAGVETPLSECETLLADLKRNADEREQARIQGDPLLSQELNFQWEKGFQQIRSHIKTYRREFDLDEISSIFAISTTRIEDLNLHRIWLGGDLSDSCRQAIYQWELLNQHLRQQHQKSMQSYLWVWDEEQLLNSPHFIADSTAFPRDAVVGAYCFGPVKLWVRSLSVILKRERPHLWERLQLLYAGGYYVNLSDYTRFFILEREGGIYIDADTIPHRYTALMLRFPEVPADTTLSCLNSFRDEDGFILASPGDPFMRDMRKHLEAHVAGIEKEMLQDAAHRETVERNFFNSFYEIWSTALTRRILDYSTFFDRYSILGPMEREELPIGIFGMRVLFEARLGNQLVPLTAAEQAHYDTVIQRLEQTSWSLPNALDLEKHISLLHHEERLRVVYFTQLRNTDDLFNYYSVNSKDPQLDKVNNLFARYMIARNTAQIRQGNFWYPQEDVPVEGRNASRRKKAQQVFWIKGNRAAEDDQIRLGKLLYSTGYYIDYYSYRNKPGYNFETLYRKQNVEPFLPQFELCYNADGEWIGAFRPEVLSAQESNEVSIKGDFHYRDEMREVEENYLRFLHLHQQEGDCAIHSVIIDPRFQGQGYFHAMLQHMLQTARQRQCRRLTLTVWENNPASRLYQHLGFVCQGGSDHLYPLFFDRLLFLTLDLKASGL</sequence>
<dbReference type="OrthoDB" id="9805924at2"/>
<protein>
    <submittedName>
        <fullName evidence="2">GNAT family N-acetyltransferase</fullName>
    </submittedName>
</protein>
<dbReference type="GO" id="GO:0008999">
    <property type="term" value="F:protein-N-terminal-alanine acetyltransferase activity"/>
    <property type="evidence" value="ECO:0007669"/>
    <property type="project" value="TreeGrafter"/>
</dbReference>
<feature type="compositionally biased region" description="Polar residues" evidence="1">
    <location>
        <begin position="1"/>
        <end position="16"/>
    </location>
</feature>
<dbReference type="PANTHER" id="PTHR43617:SF20">
    <property type="entry name" value="N-ALPHA-ACETYLTRANSFERASE RIMI"/>
    <property type="match status" value="1"/>
</dbReference>
<dbReference type="InterPro" id="IPR016181">
    <property type="entry name" value="Acyl_CoA_acyltransferase"/>
</dbReference>
<dbReference type="InterPro" id="IPR029044">
    <property type="entry name" value="Nucleotide-diphossugar_trans"/>
</dbReference>
<organism evidence="2 3">
    <name type="scientific">Chitinophaga solisilvae</name>
    <dbReference type="NCBI Taxonomy" id="1233460"/>
    <lineage>
        <taxon>Bacteria</taxon>
        <taxon>Pseudomonadati</taxon>
        <taxon>Bacteroidota</taxon>
        <taxon>Chitinophagia</taxon>
        <taxon>Chitinophagales</taxon>
        <taxon>Chitinophagaceae</taxon>
        <taxon>Chitinophaga</taxon>
    </lineage>
</organism>
<proteinExistence type="predicted"/>
<evidence type="ECO:0000313" key="2">
    <source>
        <dbReference type="EMBL" id="NSL85680.1"/>
    </source>
</evidence>
<dbReference type="CDD" id="cd04301">
    <property type="entry name" value="NAT_SF"/>
    <property type="match status" value="1"/>
</dbReference>
<dbReference type="Proteomes" id="UP000281028">
    <property type="component" value="Unassembled WGS sequence"/>
</dbReference>
<dbReference type="InterPro" id="IPR007577">
    <property type="entry name" value="GlycoTrfase_DXD_sugar-bd_CS"/>
</dbReference>
<dbReference type="InterPro" id="IPR000182">
    <property type="entry name" value="GNAT_dom"/>
</dbReference>
<dbReference type="PROSITE" id="PS51186">
    <property type="entry name" value="GNAT"/>
    <property type="match status" value="1"/>
</dbReference>
<reference evidence="2" key="1">
    <citation type="submission" date="2020-05" db="EMBL/GenBank/DDBJ databases">
        <title>Chitinophaga laudate sp. nov., isolated from a tropical peat swamp.</title>
        <authorList>
            <person name="Goh C.B.S."/>
            <person name="Lee M.S."/>
            <person name="Parimannan S."/>
            <person name="Pasbakhsh P."/>
            <person name="Yule C.M."/>
            <person name="Rajandas H."/>
            <person name="Loke S."/>
            <person name="Croft L."/>
            <person name="Tan J.B.L."/>
        </authorList>
    </citation>
    <scope>NUCLEOTIDE SEQUENCE</scope>
    <source>
        <strain evidence="2">Mgbs1</strain>
    </source>
</reference>
<dbReference type="Gene3D" id="3.40.630.30">
    <property type="match status" value="1"/>
</dbReference>
<dbReference type="Pfam" id="PF04488">
    <property type="entry name" value="Gly_transf_sug"/>
    <property type="match status" value="1"/>
</dbReference>
<dbReference type="InterPro" id="IPR050276">
    <property type="entry name" value="MshD_Acetyltransferase"/>
</dbReference>
<accession>A0A433WQF0</accession>
<comment type="caution">
    <text evidence="2">The sequence shown here is derived from an EMBL/GenBank/DDBJ whole genome shotgun (WGS) entry which is preliminary data.</text>
</comment>
<keyword evidence="3" id="KW-1185">Reference proteome</keyword>
<feature type="region of interest" description="Disordered" evidence="1">
    <location>
        <begin position="1"/>
        <end position="20"/>
    </location>
</feature>
<dbReference type="Pfam" id="PF00583">
    <property type="entry name" value="Acetyltransf_1"/>
    <property type="match status" value="1"/>
</dbReference>
<dbReference type="SUPFAM" id="SSF53448">
    <property type="entry name" value="Nucleotide-diphospho-sugar transferases"/>
    <property type="match status" value="1"/>
</dbReference>
<dbReference type="Gene3D" id="3.90.550.20">
    <property type="match status" value="1"/>
</dbReference>